<dbReference type="PRINTS" id="PR00344">
    <property type="entry name" value="BCTRLSENSOR"/>
</dbReference>
<gene>
    <name evidence="24" type="ORF">Thi970DRAFT_01238</name>
</gene>
<dbReference type="InterPro" id="IPR004358">
    <property type="entry name" value="Sig_transdc_His_kin-like_C"/>
</dbReference>
<keyword evidence="6" id="KW-0808">Transferase</keyword>
<feature type="domain" description="PAS" evidence="21">
    <location>
        <begin position="279"/>
        <end position="350"/>
    </location>
</feature>
<feature type="domain" description="HPt" evidence="23">
    <location>
        <begin position="1114"/>
        <end position="1214"/>
    </location>
</feature>
<dbReference type="PANTHER" id="PTHR45339">
    <property type="entry name" value="HYBRID SIGNAL TRANSDUCTION HISTIDINE KINASE J"/>
    <property type="match status" value="1"/>
</dbReference>
<dbReference type="Pfam" id="PF00072">
    <property type="entry name" value="Response_reg"/>
    <property type="match status" value="2"/>
</dbReference>
<feature type="modified residue" description="Phosphohistidine" evidence="15">
    <location>
        <position position="1153"/>
    </location>
</feature>
<keyword evidence="13" id="KW-0472">Membrane</keyword>
<dbReference type="InterPro" id="IPR000014">
    <property type="entry name" value="PAS"/>
</dbReference>
<dbReference type="SMART" id="SM00387">
    <property type="entry name" value="HATPase_c"/>
    <property type="match status" value="1"/>
</dbReference>
<dbReference type="Pfam" id="PF08447">
    <property type="entry name" value="PAS_3"/>
    <property type="match status" value="3"/>
</dbReference>
<dbReference type="PROSITE" id="PS50110">
    <property type="entry name" value="RESPONSE_REGULATORY"/>
    <property type="match status" value="2"/>
</dbReference>
<dbReference type="InterPro" id="IPR003661">
    <property type="entry name" value="HisK_dim/P_dom"/>
</dbReference>
<feature type="modified residue" description="4-aspartylphosphate" evidence="16">
    <location>
        <position position="1000"/>
    </location>
</feature>
<feature type="domain" description="PAC" evidence="22">
    <location>
        <begin position="352"/>
        <end position="404"/>
    </location>
</feature>
<dbReference type="InterPro" id="IPR001789">
    <property type="entry name" value="Sig_transdc_resp-reg_receiver"/>
</dbReference>
<dbReference type="SUPFAM" id="SSF52172">
    <property type="entry name" value="CheY-like"/>
    <property type="match status" value="2"/>
</dbReference>
<dbReference type="PROSITE" id="PS50112">
    <property type="entry name" value="PAS"/>
    <property type="match status" value="1"/>
</dbReference>
<comment type="subcellular location">
    <subcellularLocation>
        <location evidence="2">Cell membrane</location>
        <topology evidence="2">Multi-pass membrane protein</topology>
    </subcellularLocation>
</comment>
<dbReference type="GO" id="GO:0005886">
    <property type="term" value="C:plasma membrane"/>
    <property type="evidence" value="ECO:0007669"/>
    <property type="project" value="UniProtKB-SubCell"/>
</dbReference>
<dbReference type="RefSeq" id="WP_009147649.1">
    <property type="nucleotide sequence ID" value="NZ_JH603168.1"/>
</dbReference>
<feature type="modified residue" description="4-aspartylphosphate" evidence="16">
    <location>
        <position position="840"/>
    </location>
</feature>
<dbReference type="PROSITE" id="PS50894">
    <property type="entry name" value="HPT"/>
    <property type="match status" value="1"/>
</dbReference>
<reference evidence="24 25" key="2">
    <citation type="submission" date="2011-11" db="EMBL/GenBank/DDBJ databases">
        <authorList>
            <consortium name="US DOE Joint Genome Institute"/>
            <person name="Lucas S."/>
            <person name="Han J."/>
            <person name="Lapidus A."/>
            <person name="Cheng J.-F."/>
            <person name="Goodwin L."/>
            <person name="Pitluck S."/>
            <person name="Peters L."/>
            <person name="Ovchinnikova G."/>
            <person name="Zhang X."/>
            <person name="Detter J.C."/>
            <person name="Han C."/>
            <person name="Tapia R."/>
            <person name="Land M."/>
            <person name="Hauser L."/>
            <person name="Kyrpides N."/>
            <person name="Ivanova N."/>
            <person name="Pagani I."/>
            <person name="Vogl K."/>
            <person name="Liu Z."/>
            <person name="Overmann J."/>
            <person name="Frigaard N.-U."/>
            <person name="Bryant D."/>
            <person name="Woyke T."/>
        </authorList>
    </citation>
    <scope>NUCLEOTIDE SEQUENCE [LARGE SCALE GENOMIC DNA]</scope>
    <source>
        <strain evidence="24 25">970</strain>
    </source>
</reference>
<dbReference type="Gene3D" id="3.30.450.20">
    <property type="entry name" value="PAS domain"/>
    <property type="match status" value="4"/>
</dbReference>
<proteinExistence type="predicted"/>
<evidence type="ECO:0000313" key="24">
    <source>
        <dbReference type="EMBL" id="EIC23566.1"/>
    </source>
</evidence>
<dbReference type="Pfam" id="PF00512">
    <property type="entry name" value="HisKA"/>
    <property type="match status" value="1"/>
</dbReference>
<dbReference type="InterPro" id="IPR013655">
    <property type="entry name" value="PAS_fold_3"/>
</dbReference>
<dbReference type="eggNOG" id="COG2202">
    <property type="taxonomic scope" value="Bacteria"/>
</dbReference>
<dbReference type="InterPro" id="IPR011006">
    <property type="entry name" value="CheY-like_superfamily"/>
</dbReference>
<evidence type="ECO:0000256" key="17">
    <source>
        <dbReference type="SAM" id="Coils"/>
    </source>
</evidence>
<evidence type="ECO:0000259" key="20">
    <source>
        <dbReference type="PROSITE" id="PS50110"/>
    </source>
</evidence>
<evidence type="ECO:0000256" key="3">
    <source>
        <dbReference type="ARBA" id="ARBA00012438"/>
    </source>
</evidence>
<keyword evidence="5 16" id="KW-0597">Phosphoprotein</keyword>
<organism evidence="24 25">
    <name type="scientific">Thiorhodovibrio frisius</name>
    <dbReference type="NCBI Taxonomy" id="631362"/>
    <lineage>
        <taxon>Bacteria</taxon>
        <taxon>Pseudomonadati</taxon>
        <taxon>Pseudomonadota</taxon>
        <taxon>Gammaproteobacteria</taxon>
        <taxon>Chromatiales</taxon>
        <taxon>Chromatiaceae</taxon>
        <taxon>Thiorhodovibrio</taxon>
    </lineage>
</organism>
<dbReference type="STRING" id="631362.Thi970DRAFT_01238"/>
<dbReference type="Gene3D" id="3.30.565.10">
    <property type="entry name" value="Histidine kinase-like ATPase, C-terminal domain"/>
    <property type="match status" value="1"/>
</dbReference>
<protein>
    <recommendedName>
        <fullName evidence="3">histidine kinase</fullName>
        <ecNumber evidence="3">2.7.13.3</ecNumber>
    </recommendedName>
</protein>
<keyword evidence="4" id="KW-1003">Cell membrane</keyword>
<dbReference type="AlphaFoldDB" id="H8YYP0"/>
<dbReference type="Gene3D" id="1.20.120.160">
    <property type="entry name" value="HPT domain"/>
    <property type="match status" value="1"/>
</dbReference>
<dbReference type="OrthoDB" id="9810730at2"/>
<dbReference type="GO" id="GO:0000155">
    <property type="term" value="F:phosphorelay sensor kinase activity"/>
    <property type="evidence" value="ECO:0007669"/>
    <property type="project" value="InterPro"/>
</dbReference>
<dbReference type="CDD" id="cd17546">
    <property type="entry name" value="REC_hyHK_CKI1_RcsC-like"/>
    <property type="match status" value="2"/>
</dbReference>
<keyword evidence="17" id="KW-0175">Coiled coil</keyword>
<evidence type="ECO:0000256" key="8">
    <source>
        <dbReference type="ARBA" id="ARBA00022741"/>
    </source>
</evidence>
<keyword evidence="9" id="KW-0418">Kinase</keyword>
<feature type="compositionally biased region" description="Basic and acidic residues" evidence="18">
    <location>
        <begin position="1223"/>
        <end position="1234"/>
    </location>
</feature>
<dbReference type="SMART" id="SM00388">
    <property type="entry name" value="HisKA"/>
    <property type="match status" value="1"/>
</dbReference>
<evidence type="ECO:0000256" key="9">
    <source>
        <dbReference type="ARBA" id="ARBA00022777"/>
    </source>
</evidence>
<dbReference type="InterPro" id="IPR036641">
    <property type="entry name" value="HPT_dom_sf"/>
</dbReference>
<sequence length="1266" mass="139308">MNYLQQELDQLVKTDSRIFAFIRQGALDGLWYWDIEQPENEWMDARFWATLGYDPEQMPHRASAWQDIIFPEDLARATENFHKHLADPSHPYDQLVRYRHRDGSTVWVRCRGLAIRDADGKPTRMLGAHNDVTAEHTAQQQLKDHLAQLEEKTAKLEAVLAASQIGVWSITQPERTITWDRHLLTPEERGTPGSLKFQQALDMIHPNDRERAEAAYEALLAHGIELDEEYRVVLPNGDERVHRSRGRARPQVDGQNVRALGTVQDVTDQVEARLALEQSRRFSEQLLANMADGFSVVDAQSRQQVANKALCKMTGFSEAELLGQSAPFPYWPEEAFETLNAAFGTMLSVGMGDFELMFKRKTGERFPVHLSTGSLCDTTGQVTHYFANITDISARREAERQLKRAHAFLNQTSRVARVGGWEYDLVSGKIEWTDSIREIHEVPLDFEPSYEKAMAFYTPETGVQLQQAVAQAIEDGTPYGLDVQMITATGKLLWVRAVGNAEFDNGRCKRLFGTFQDIDEAKKIREALEQARAEADTANRSKSEFLANMSHEIRTPLNSVIGFSDLLRQSSELNETQRNYVGYVNQSAKSLLDLLNDILDFSKIEAGKLELSPEQIDLDDLTRQIIDVVRYKTNEKGLELLLHIASEVPHVIHADPIRLRQVLINLISNAIKFTEAGHIRIDISAEQTDTPGISELGFAVSDTGCGIALDQQERIFDAFTQEDASTTRKFGGTGLGLSISNRLLNLMGSRLELDSEPGQGSTFSFRVRLPSEGGRALDRLADKAVLDSIHHVLVIDDNLNNGKIIQDMLDLVGVRCTTVDNGPAALTFLQQQAVDIAIVDYQMPVMDGLEVIRRIRQQLNLGAESLRIMLLHSLVEDVQLRAQAAPLGIHKMANKPIDSRQLYNALVALKLGGALAEAEAGRGNGAAPAQAGEDAIAASAVATPQTDLRILLVDDHPLNLILARHLVAEMLPGAHIEEFSGGEDAVRYCTENTPDLVLMDVQMPGMNGYDATSQIRARESGRRVPIIALTAGTLKGEKERCLQAGMDDYLVKPIDIDALHAALVRWIAPAAALMPIPASVADEVVNGDAAPETPLPSALPGIDLAAGLRRVANNRALHGKLLRHFRDGHRRDAETISRALAEGRWADARLVAHSVKGVAANLGAERLGSAAARLEARLAAGDGLGDDLGEDSGQDSDQHLGEALAVFAGALEEVIGGLDEFLPDDRQEPDRAEPQPEAEAPNLDAVAPLLSAIAREVESDLGAANE</sequence>
<dbReference type="EC" id="2.7.13.3" evidence="3"/>
<feature type="domain" description="Response regulatory" evidence="20">
    <location>
        <begin position="949"/>
        <end position="1067"/>
    </location>
</feature>
<dbReference type="Gene3D" id="1.10.287.130">
    <property type="match status" value="1"/>
</dbReference>
<evidence type="ECO:0000256" key="1">
    <source>
        <dbReference type="ARBA" id="ARBA00000085"/>
    </source>
</evidence>
<feature type="region of interest" description="Disordered" evidence="18">
    <location>
        <begin position="1221"/>
        <end position="1243"/>
    </location>
</feature>
<dbReference type="HOGENOM" id="CLU_000445_104_4_6"/>
<evidence type="ECO:0000256" key="11">
    <source>
        <dbReference type="ARBA" id="ARBA00022989"/>
    </source>
</evidence>
<dbReference type="SUPFAM" id="SSF55785">
    <property type="entry name" value="PYP-like sensor domain (PAS domain)"/>
    <property type="match status" value="4"/>
</dbReference>
<dbReference type="PANTHER" id="PTHR45339:SF1">
    <property type="entry name" value="HYBRID SIGNAL TRANSDUCTION HISTIDINE KINASE J"/>
    <property type="match status" value="1"/>
</dbReference>
<dbReference type="EMBL" id="JH603168">
    <property type="protein sequence ID" value="EIC23566.1"/>
    <property type="molecule type" value="Genomic_DNA"/>
</dbReference>
<evidence type="ECO:0000256" key="4">
    <source>
        <dbReference type="ARBA" id="ARBA00022475"/>
    </source>
</evidence>
<comment type="catalytic activity">
    <reaction evidence="1">
        <text>ATP + protein L-histidine = ADP + protein N-phospho-L-histidine.</text>
        <dbReference type="EC" id="2.7.13.3"/>
    </reaction>
</comment>
<feature type="coiled-coil region" evidence="17">
    <location>
        <begin position="518"/>
        <end position="548"/>
    </location>
</feature>
<keyword evidence="25" id="KW-1185">Reference proteome</keyword>
<dbReference type="Gene3D" id="3.40.50.2300">
    <property type="match status" value="2"/>
</dbReference>
<keyword evidence="10" id="KW-0067">ATP-binding</keyword>
<dbReference type="InterPro" id="IPR036890">
    <property type="entry name" value="HATPase_C_sf"/>
</dbReference>
<dbReference type="SUPFAM" id="SSF47384">
    <property type="entry name" value="Homodimeric domain of signal transducing histidine kinase"/>
    <property type="match status" value="1"/>
</dbReference>
<dbReference type="PROSITE" id="PS50113">
    <property type="entry name" value="PAC"/>
    <property type="match status" value="4"/>
</dbReference>
<evidence type="ECO:0000256" key="7">
    <source>
        <dbReference type="ARBA" id="ARBA00022692"/>
    </source>
</evidence>
<keyword evidence="8" id="KW-0547">Nucleotide-binding</keyword>
<evidence type="ECO:0000259" key="23">
    <source>
        <dbReference type="PROSITE" id="PS50894"/>
    </source>
</evidence>
<evidence type="ECO:0000259" key="19">
    <source>
        <dbReference type="PROSITE" id="PS50109"/>
    </source>
</evidence>
<accession>H8YYP0</accession>
<evidence type="ECO:0000256" key="18">
    <source>
        <dbReference type="SAM" id="MobiDB-lite"/>
    </source>
</evidence>
<dbReference type="FunFam" id="3.30.565.10:FF:000010">
    <property type="entry name" value="Sensor histidine kinase RcsC"/>
    <property type="match status" value="1"/>
</dbReference>
<evidence type="ECO:0000256" key="16">
    <source>
        <dbReference type="PROSITE-ProRule" id="PRU00169"/>
    </source>
</evidence>
<feature type="domain" description="Response regulatory" evidence="20">
    <location>
        <begin position="791"/>
        <end position="910"/>
    </location>
</feature>
<dbReference type="PROSITE" id="PS50109">
    <property type="entry name" value="HIS_KIN"/>
    <property type="match status" value="1"/>
</dbReference>
<evidence type="ECO:0000256" key="15">
    <source>
        <dbReference type="PROSITE-ProRule" id="PRU00110"/>
    </source>
</evidence>
<dbReference type="InterPro" id="IPR005467">
    <property type="entry name" value="His_kinase_dom"/>
</dbReference>
<dbReference type="NCBIfam" id="TIGR00229">
    <property type="entry name" value="sensory_box"/>
    <property type="match status" value="2"/>
</dbReference>
<feature type="domain" description="PAC" evidence="22">
    <location>
        <begin position="479"/>
        <end position="530"/>
    </location>
</feature>
<keyword evidence="7" id="KW-0812">Transmembrane</keyword>
<evidence type="ECO:0000259" key="21">
    <source>
        <dbReference type="PROSITE" id="PS50112"/>
    </source>
</evidence>
<feature type="domain" description="PAC" evidence="22">
    <location>
        <begin position="92"/>
        <end position="144"/>
    </location>
</feature>
<dbReference type="InterPro" id="IPR003594">
    <property type="entry name" value="HATPase_dom"/>
</dbReference>
<dbReference type="eggNOG" id="COG0642">
    <property type="taxonomic scope" value="Bacteria"/>
</dbReference>
<keyword evidence="11" id="KW-1133">Transmembrane helix</keyword>
<dbReference type="InterPro" id="IPR001610">
    <property type="entry name" value="PAC"/>
</dbReference>
<name>H8YYP0_9GAMM</name>
<evidence type="ECO:0000313" key="25">
    <source>
        <dbReference type="Proteomes" id="UP000002964"/>
    </source>
</evidence>
<evidence type="ECO:0000259" key="22">
    <source>
        <dbReference type="PROSITE" id="PS50113"/>
    </source>
</evidence>
<dbReference type="eggNOG" id="COG2205">
    <property type="taxonomic scope" value="Bacteria"/>
</dbReference>
<dbReference type="Proteomes" id="UP000002964">
    <property type="component" value="Unassembled WGS sequence"/>
</dbReference>
<dbReference type="CDD" id="cd16922">
    <property type="entry name" value="HATPase_EvgS-ArcB-TorS-like"/>
    <property type="match status" value="1"/>
</dbReference>
<evidence type="ECO:0000256" key="10">
    <source>
        <dbReference type="ARBA" id="ARBA00022840"/>
    </source>
</evidence>
<dbReference type="Pfam" id="PF13426">
    <property type="entry name" value="PAS_9"/>
    <property type="match status" value="1"/>
</dbReference>
<feature type="non-terminal residue" evidence="24">
    <location>
        <position position="1266"/>
    </location>
</feature>
<evidence type="ECO:0000256" key="2">
    <source>
        <dbReference type="ARBA" id="ARBA00004651"/>
    </source>
</evidence>
<evidence type="ECO:0000256" key="13">
    <source>
        <dbReference type="ARBA" id="ARBA00023136"/>
    </source>
</evidence>
<evidence type="ECO:0000256" key="12">
    <source>
        <dbReference type="ARBA" id="ARBA00023012"/>
    </source>
</evidence>
<dbReference type="InterPro" id="IPR036097">
    <property type="entry name" value="HisK_dim/P_sf"/>
</dbReference>
<reference evidence="25" key="1">
    <citation type="submission" date="2011-06" db="EMBL/GenBank/DDBJ databases">
        <authorList>
            <consortium name="US DOE Joint Genome Institute (JGI-PGF)"/>
            <person name="Lucas S."/>
            <person name="Han J."/>
            <person name="Lapidus A."/>
            <person name="Cheng J.-F."/>
            <person name="Goodwin L."/>
            <person name="Pitluck S."/>
            <person name="Peters L."/>
            <person name="Land M.L."/>
            <person name="Hauser L."/>
            <person name="Vogl K."/>
            <person name="Liu Z."/>
            <person name="Overmann J."/>
            <person name="Frigaard N.-U."/>
            <person name="Bryant D.A."/>
            <person name="Woyke T.J."/>
        </authorList>
    </citation>
    <scope>NUCLEOTIDE SEQUENCE [LARGE SCALE GENOMIC DNA]</scope>
    <source>
        <strain evidence="25">970</strain>
    </source>
</reference>
<dbReference type="CDD" id="cd00082">
    <property type="entry name" value="HisKA"/>
    <property type="match status" value="1"/>
</dbReference>
<dbReference type="SMART" id="SM00091">
    <property type="entry name" value="PAS"/>
    <property type="match status" value="3"/>
</dbReference>
<feature type="domain" description="PAC" evidence="22">
    <location>
        <begin position="226"/>
        <end position="278"/>
    </location>
</feature>
<dbReference type="Gene3D" id="2.10.70.100">
    <property type="match status" value="1"/>
</dbReference>
<dbReference type="SUPFAM" id="SSF55874">
    <property type="entry name" value="ATPase domain of HSP90 chaperone/DNA topoisomerase II/histidine kinase"/>
    <property type="match status" value="1"/>
</dbReference>
<evidence type="ECO:0000256" key="14">
    <source>
        <dbReference type="ARBA" id="ARBA00023306"/>
    </source>
</evidence>
<evidence type="ECO:0000256" key="5">
    <source>
        <dbReference type="ARBA" id="ARBA00022553"/>
    </source>
</evidence>
<dbReference type="FunFam" id="1.10.287.130:FF:000038">
    <property type="entry name" value="Sensory transduction histidine kinase"/>
    <property type="match status" value="1"/>
</dbReference>
<dbReference type="GO" id="GO:0005524">
    <property type="term" value="F:ATP binding"/>
    <property type="evidence" value="ECO:0007669"/>
    <property type="project" value="UniProtKB-KW"/>
</dbReference>
<dbReference type="CDD" id="cd00130">
    <property type="entry name" value="PAS"/>
    <property type="match status" value="3"/>
</dbReference>
<dbReference type="InterPro" id="IPR000700">
    <property type="entry name" value="PAS-assoc_C"/>
</dbReference>
<dbReference type="InterPro" id="IPR008207">
    <property type="entry name" value="Sig_transdc_His_kin_Hpt_dom"/>
</dbReference>
<evidence type="ECO:0000256" key="6">
    <source>
        <dbReference type="ARBA" id="ARBA00022679"/>
    </source>
</evidence>
<keyword evidence="14" id="KW-0131">Cell cycle</keyword>
<dbReference type="SUPFAM" id="SSF47226">
    <property type="entry name" value="Histidine-containing phosphotransfer domain, HPT domain"/>
    <property type="match status" value="1"/>
</dbReference>
<keyword evidence="12" id="KW-0902">Two-component regulatory system</keyword>
<dbReference type="SMART" id="SM00448">
    <property type="entry name" value="REC"/>
    <property type="match status" value="2"/>
</dbReference>
<dbReference type="Pfam" id="PF01627">
    <property type="entry name" value="Hpt"/>
    <property type="match status" value="1"/>
</dbReference>
<feature type="domain" description="Histidine kinase" evidence="19">
    <location>
        <begin position="548"/>
        <end position="771"/>
    </location>
</feature>
<dbReference type="SMART" id="SM00086">
    <property type="entry name" value="PAC"/>
    <property type="match status" value="4"/>
</dbReference>
<dbReference type="Pfam" id="PF02518">
    <property type="entry name" value="HATPase_c"/>
    <property type="match status" value="1"/>
</dbReference>
<dbReference type="InterPro" id="IPR035965">
    <property type="entry name" value="PAS-like_dom_sf"/>
</dbReference>